<reference evidence="2 3" key="1">
    <citation type="submission" date="2018-08" db="EMBL/GenBank/DDBJ databases">
        <title>A genome reference for cultivated species of the human gut microbiota.</title>
        <authorList>
            <person name="Zou Y."/>
            <person name="Xue W."/>
            <person name="Luo G."/>
        </authorList>
    </citation>
    <scope>NUCLEOTIDE SEQUENCE [LARGE SCALE GENOMIC DNA]</scope>
    <source>
        <strain evidence="2 3">AF36-16BH</strain>
    </source>
</reference>
<gene>
    <name evidence="2" type="ORF">DWZ95_07750</name>
</gene>
<feature type="transmembrane region" description="Helical" evidence="1">
    <location>
        <begin position="7"/>
        <end position="29"/>
    </location>
</feature>
<name>A0A415NBB6_9BACE</name>
<comment type="caution">
    <text evidence="2">The sequence shown here is derived from an EMBL/GenBank/DDBJ whole genome shotgun (WGS) entry which is preliminary data.</text>
</comment>
<feature type="transmembrane region" description="Helical" evidence="1">
    <location>
        <begin position="140"/>
        <end position="158"/>
    </location>
</feature>
<evidence type="ECO:0000256" key="1">
    <source>
        <dbReference type="SAM" id="Phobius"/>
    </source>
</evidence>
<evidence type="ECO:0000313" key="2">
    <source>
        <dbReference type="EMBL" id="RHL94078.1"/>
    </source>
</evidence>
<dbReference type="Proteomes" id="UP000285013">
    <property type="component" value="Unassembled WGS sequence"/>
</dbReference>
<protein>
    <submittedName>
        <fullName evidence="2">Uncharacterized protein</fullName>
    </submittedName>
</protein>
<keyword evidence="1" id="KW-1133">Transmembrane helix</keyword>
<dbReference type="AlphaFoldDB" id="A0A415NBB6"/>
<feature type="transmembrane region" description="Helical" evidence="1">
    <location>
        <begin position="99"/>
        <end position="120"/>
    </location>
</feature>
<evidence type="ECO:0000313" key="3">
    <source>
        <dbReference type="Proteomes" id="UP000285013"/>
    </source>
</evidence>
<dbReference type="EMBL" id="QRPE01000006">
    <property type="protein sequence ID" value="RHL94078.1"/>
    <property type="molecule type" value="Genomic_DNA"/>
</dbReference>
<proteinExistence type="predicted"/>
<sequence>METKTLFRILLIILGFYALGFQFVNFIFGTTVCKCSNDYILFFCYKIESIFHLFSILIYIWFIVYQIIMIQKRNLDSIHRRTTYKLNKYFIKKNRLKKFVRILLIAFGIGALGFQLYHLVFTTMIKISTFGIKDCFMGEFVPHILSIVICIWFILHKWQSLELK</sequence>
<organism evidence="2 3">
    <name type="scientific">Bacteroides intestinalis</name>
    <dbReference type="NCBI Taxonomy" id="329854"/>
    <lineage>
        <taxon>Bacteria</taxon>
        <taxon>Pseudomonadati</taxon>
        <taxon>Bacteroidota</taxon>
        <taxon>Bacteroidia</taxon>
        <taxon>Bacteroidales</taxon>
        <taxon>Bacteroidaceae</taxon>
        <taxon>Bacteroides</taxon>
    </lineage>
</organism>
<keyword evidence="1" id="KW-0812">Transmembrane</keyword>
<keyword evidence="1" id="KW-0472">Membrane</keyword>
<feature type="transmembrane region" description="Helical" evidence="1">
    <location>
        <begin position="49"/>
        <end position="70"/>
    </location>
</feature>
<accession>A0A415NBB6</accession>